<sequence length="223" mass="23246">MIAAAVIATVVAGCSDAGDERARTVDDTAPVAPGGQVPLRTLTAEQAKGALLAASDLPTGWVAEPDTGAVKKDSSGDYDECPAYGTAMQKVSRADDIAADFTAPDGSDFSEALLPLAEDDAKDLFAEFSAAVTACKKLTTKTDDGVAFDMHFVALSFPQLADETFAFRTTATVLGRTMNLDMAMARRGGVLAFIVQQASETIDTDLTEEVARRAVTKVDAALS</sequence>
<evidence type="ECO:0008006" key="3">
    <source>
        <dbReference type="Google" id="ProtNLM"/>
    </source>
</evidence>
<comment type="caution">
    <text evidence="1">The sequence shown here is derived from an EMBL/GenBank/DDBJ whole genome shotgun (WGS) entry which is preliminary data.</text>
</comment>
<accession>A0A7W5FGP1</accession>
<gene>
    <name evidence="1" type="ORF">FHR83_005418</name>
</gene>
<evidence type="ECO:0000313" key="2">
    <source>
        <dbReference type="Proteomes" id="UP000590749"/>
    </source>
</evidence>
<dbReference type="EMBL" id="JACHXF010000012">
    <property type="protein sequence ID" value="MBB3097734.1"/>
    <property type="molecule type" value="Genomic_DNA"/>
</dbReference>
<protein>
    <recommendedName>
        <fullName evidence="3">PknH-like extracellular domain-containing protein</fullName>
    </recommendedName>
</protein>
<name>A0A7W5FGP1_9ACTN</name>
<dbReference type="RefSeq" id="WP_183223139.1">
    <property type="nucleotide sequence ID" value="NZ_BMPW01000019.1"/>
</dbReference>
<keyword evidence="2" id="KW-1185">Reference proteome</keyword>
<dbReference type="AlphaFoldDB" id="A0A7W5FGP1"/>
<dbReference type="Proteomes" id="UP000590749">
    <property type="component" value="Unassembled WGS sequence"/>
</dbReference>
<proteinExistence type="predicted"/>
<reference evidence="1 2" key="1">
    <citation type="submission" date="2020-08" db="EMBL/GenBank/DDBJ databases">
        <title>Genomic Encyclopedia of Type Strains, Phase III (KMG-III): the genomes of soil and plant-associated and newly described type strains.</title>
        <authorList>
            <person name="Whitman W."/>
        </authorList>
    </citation>
    <scope>NUCLEOTIDE SEQUENCE [LARGE SCALE GENOMIC DNA]</scope>
    <source>
        <strain evidence="1 2">CECT 3287</strain>
    </source>
</reference>
<organism evidence="1 2">
    <name type="scientific">Actinoplanes campanulatus</name>
    <dbReference type="NCBI Taxonomy" id="113559"/>
    <lineage>
        <taxon>Bacteria</taxon>
        <taxon>Bacillati</taxon>
        <taxon>Actinomycetota</taxon>
        <taxon>Actinomycetes</taxon>
        <taxon>Micromonosporales</taxon>
        <taxon>Micromonosporaceae</taxon>
        <taxon>Actinoplanes</taxon>
    </lineage>
</organism>
<evidence type="ECO:0000313" key="1">
    <source>
        <dbReference type="EMBL" id="MBB3097734.1"/>
    </source>
</evidence>